<comment type="caution">
    <text evidence="1">The sequence shown here is derived from an EMBL/GenBank/DDBJ whole genome shotgun (WGS) entry which is preliminary data.</text>
</comment>
<reference evidence="2" key="1">
    <citation type="journal article" date="2023" name="G3 (Bethesda)">
        <title>Genome assembly and association tests identify interacting loci associated with vigor, precocity, and sex in interspecific pistachio rootstocks.</title>
        <authorList>
            <person name="Palmer W."/>
            <person name="Jacygrad E."/>
            <person name="Sagayaradj S."/>
            <person name="Cavanaugh K."/>
            <person name="Han R."/>
            <person name="Bertier L."/>
            <person name="Beede B."/>
            <person name="Kafkas S."/>
            <person name="Golino D."/>
            <person name="Preece J."/>
            <person name="Michelmore R."/>
        </authorList>
    </citation>
    <scope>NUCLEOTIDE SEQUENCE [LARGE SCALE GENOMIC DNA]</scope>
</reference>
<gene>
    <name evidence="1" type="ORF">Pint_21693</name>
</gene>
<sequence length="167" mass="17955">MLDRTDSANARCKLDKALSSICFHLSSVTPVGLTPPIAAKQLSFLNIAFILNFQREKLAQLNFSISNFPLIVNALGPIGNVSGAIGPTFERLDRVPPVVSINNLGTMDSSRLVNVKPRIADDGDKVKSWKIPNVSDPSQMKALLLPDSITPSNVGVIFCALCACVHI</sequence>
<proteinExistence type="predicted"/>
<keyword evidence="2" id="KW-1185">Reference proteome</keyword>
<evidence type="ECO:0000313" key="1">
    <source>
        <dbReference type="EMBL" id="KAJ0015068.1"/>
    </source>
</evidence>
<dbReference type="EMBL" id="CM047748">
    <property type="protein sequence ID" value="KAJ0015068.1"/>
    <property type="molecule type" value="Genomic_DNA"/>
</dbReference>
<protein>
    <submittedName>
        <fullName evidence="1">Uncharacterized protein</fullName>
    </submittedName>
</protein>
<dbReference type="Proteomes" id="UP001163603">
    <property type="component" value="Chromosome 13"/>
</dbReference>
<accession>A0ACC0XCN7</accession>
<organism evidence="1 2">
    <name type="scientific">Pistacia integerrima</name>
    <dbReference type="NCBI Taxonomy" id="434235"/>
    <lineage>
        <taxon>Eukaryota</taxon>
        <taxon>Viridiplantae</taxon>
        <taxon>Streptophyta</taxon>
        <taxon>Embryophyta</taxon>
        <taxon>Tracheophyta</taxon>
        <taxon>Spermatophyta</taxon>
        <taxon>Magnoliopsida</taxon>
        <taxon>eudicotyledons</taxon>
        <taxon>Gunneridae</taxon>
        <taxon>Pentapetalae</taxon>
        <taxon>rosids</taxon>
        <taxon>malvids</taxon>
        <taxon>Sapindales</taxon>
        <taxon>Anacardiaceae</taxon>
        <taxon>Pistacia</taxon>
    </lineage>
</organism>
<name>A0ACC0XCN7_9ROSI</name>
<evidence type="ECO:0000313" key="2">
    <source>
        <dbReference type="Proteomes" id="UP001163603"/>
    </source>
</evidence>